<protein>
    <submittedName>
        <fullName evidence="1">Uncharacterized protein</fullName>
    </submittedName>
</protein>
<accession>A0A1I7JXF2</accession>
<evidence type="ECO:0000313" key="1">
    <source>
        <dbReference type="EMBL" id="SFU89809.1"/>
    </source>
</evidence>
<gene>
    <name evidence="1" type="ORF">SAMN04487941_3146</name>
</gene>
<dbReference type="OrthoDB" id="9947657at2"/>
<keyword evidence="2" id="KW-1185">Reference proteome</keyword>
<dbReference type="Proteomes" id="UP000182491">
    <property type="component" value="Unassembled WGS sequence"/>
</dbReference>
<name>A0A1I7JXF2_9BACT</name>
<evidence type="ECO:0000313" key="2">
    <source>
        <dbReference type="Proteomes" id="UP000182491"/>
    </source>
</evidence>
<dbReference type="AlphaFoldDB" id="A0A1I7JXF2"/>
<organism evidence="1 2">
    <name type="scientific">Pontibacter akesuensis</name>
    <dbReference type="NCBI Taxonomy" id="388950"/>
    <lineage>
        <taxon>Bacteria</taxon>
        <taxon>Pseudomonadati</taxon>
        <taxon>Bacteroidota</taxon>
        <taxon>Cytophagia</taxon>
        <taxon>Cytophagales</taxon>
        <taxon>Hymenobacteraceae</taxon>
        <taxon>Pontibacter</taxon>
    </lineage>
</organism>
<proteinExistence type="predicted"/>
<sequence>MKNNRKRNQKSIARNEVYPNIAAKELRRDITNLYLEEPDLIMDSPEELEAYLQKLYGKNYLDGLDIS</sequence>
<dbReference type="EMBL" id="FPCA01000004">
    <property type="protein sequence ID" value="SFU89809.1"/>
    <property type="molecule type" value="Genomic_DNA"/>
</dbReference>
<reference evidence="2" key="1">
    <citation type="submission" date="2016-10" db="EMBL/GenBank/DDBJ databases">
        <authorList>
            <person name="Varghese N."/>
        </authorList>
    </citation>
    <scope>NUCLEOTIDE SEQUENCE [LARGE SCALE GENOMIC DNA]</scope>
    <source>
        <strain evidence="2">DSM 18820</strain>
    </source>
</reference>
<dbReference type="RefSeq" id="WP_068836908.1">
    <property type="nucleotide sequence ID" value="NZ_BMXC01000004.1"/>
</dbReference>